<feature type="compositionally biased region" description="Polar residues" evidence="1">
    <location>
        <begin position="55"/>
        <end position="64"/>
    </location>
</feature>
<feature type="compositionally biased region" description="Basic and acidic residues" evidence="1">
    <location>
        <begin position="45"/>
        <end position="54"/>
    </location>
</feature>
<dbReference type="RefSeq" id="WP_382405830.1">
    <property type="nucleotide sequence ID" value="NZ_JBHSGU010000002.1"/>
</dbReference>
<organism evidence="2 3">
    <name type="scientific">Glaciecola siphonariae</name>
    <dbReference type="NCBI Taxonomy" id="521012"/>
    <lineage>
        <taxon>Bacteria</taxon>
        <taxon>Pseudomonadati</taxon>
        <taxon>Pseudomonadota</taxon>
        <taxon>Gammaproteobacteria</taxon>
        <taxon>Alteromonadales</taxon>
        <taxon>Alteromonadaceae</taxon>
        <taxon>Glaciecola</taxon>
    </lineage>
</organism>
<name>A0ABV9LSJ1_9ALTE</name>
<keyword evidence="3" id="KW-1185">Reference proteome</keyword>
<comment type="caution">
    <text evidence="2">The sequence shown here is derived from an EMBL/GenBank/DDBJ whole genome shotgun (WGS) entry which is preliminary data.</text>
</comment>
<dbReference type="SUPFAM" id="SSF81901">
    <property type="entry name" value="HCP-like"/>
    <property type="match status" value="1"/>
</dbReference>
<dbReference type="Proteomes" id="UP001595897">
    <property type="component" value="Unassembled WGS sequence"/>
</dbReference>
<dbReference type="InterPro" id="IPR011990">
    <property type="entry name" value="TPR-like_helical_dom_sf"/>
</dbReference>
<dbReference type="Gene3D" id="1.25.40.10">
    <property type="entry name" value="Tetratricopeptide repeat domain"/>
    <property type="match status" value="1"/>
</dbReference>
<dbReference type="EMBL" id="JBHSGU010000002">
    <property type="protein sequence ID" value="MFC4699094.1"/>
    <property type="molecule type" value="Genomic_DNA"/>
</dbReference>
<protein>
    <recommendedName>
        <fullName evidence="4">Sel1 repeat family protein</fullName>
    </recommendedName>
</protein>
<gene>
    <name evidence="2" type="ORF">ACFO4O_02865</name>
</gene>
<reference evidence="3" key="1">
    <citation type="journal article" date="2019" name="Int. J. Syst. Evol. Microbiol.">
        <title>The Global Catalogue of Microorganisms (GCM) 10K type strain sequencing project: providing services to taxonomists for standard genome sequencing and annotation.</title>
        <authorList>
            <consortium name="The Broad Institute Genomics Platform"/>
            <consortium name="The Broad Institute Genome Sequencing Center for Infectious Disease"/>
            <person name="Wu L."/>
            <person name="Ma J."/>
        </authorList>
    </citation>
    <scope>NUCLEOTIDE SEQUENCE [LARGE SCALE GENOMIC DNA]</scope>
    <source>
        <strain evidence="3">KACC 12507</strain>
    </source>
</reference>
<feature type="region of interest" description="Disordered" evidence="1">
    <location>
        <begin position="45"/>
        <end position="85"/>
    </location>
</feature>
<evidence type="ECO:0000256" key="1">
    <source>
        <dbReference type="SAM" id="MobiDB-lite"/>
    </source>
</evidence>
<accession>A0ABV9LSJ1</accession>
<evidence type="ECO:0000313" key="2">
    <source>
        <dbReference type="EMBL" id="MFC4699094.1"/>
    </source>
</evidence>
<evidence type="ECO:0008006" key="4">
    <source>
        <dbReference type="Google" id="ProtNLM"/>
    </source>
</evidence>
<evidence type="ECO:0000313" key="3">
    <source>
        <dbReference type="Proteomes" id="UP001595897"/>
    </source>
</evidence>
<feature type="compositionally biased region" description="Polar residues" evidence="1">
    <location>
        <begin position="71"/>
        <end position="85"/>
    </location>
</feature>
<proteinExistence type="predicted"/>
<sequence>MRVTFQFVSLLLITLLLLRYSSNHSGELLFKQALALFDERPYERSYEKPDEKPHSQANKQSNKQVNKHTSKTASEIVSKSASEIPNDTQSQHAHYLLYVSASQGHIGAATMLLEEAQAQYAASQSLYWHKELATLAEKTLMTNAEGPLARQQNPTSATLESSAVSTVNSVLADAAFNYALNLPGKGLKRYWLGVASKLSHAPASFELALLLSDSGVSNDKTRLSLLKKAGEQGHVQALRTLASYYFNRLDASTVAAFLQRDRLASNTRAYSELENALYWLEKAASFDGASAFTLAGMYWEAEKPEHAMKYYRIAEAANHALAAEYVKVISEYNIVPLEHLFGANRNSANTCLQTLQFVANDLHSVAQARRFKQLFEQDARFSNLPICVNDIAWLSSTELQCKTAQQSHRIDCDLRPLANMLEAPQFTHLIVFAEQGRAYVQRGVMYLDRQDEYSVFVHELAHFAHFVDEYALSPAFAQQQCRLADAPNLLIAQANQSLDKQKLAYWNELSGELSAANTLEISKSRTCENAAVTSYKPSADITFLEHHDTHYIPAIYLDLWHQELRKDGAKTAVAQEFMHLAIQNQSSSAIQHWQTQLKRSSQLMPALESAQSTSP</sequence>